<dbReference type="PROSITE" id="PS51257">
    <property type="entry name" value="PROKAR_LIPOPROTEIN"/>
    <property type="match status" value="1"/>
</dbReference>
<evidence type="ECO:0000313" key="2">
    <source>
        <dbReference type="EMBL" id="NDO68028.1"/>
    </source>
</evidence>
<gene>
    <name evidence="2" type="ORF">FMM80_04620</name>
</gene>
<name>A0A9X5C7L7_9FIRM</name>
<dbReference type="EMBL" id="VIRB01000034">
    <property type="protein sequence ID" value="NDO68028.1"/>
    <property type="molecule type" value="Genomic_DNA"/>
</dbReference>
<dbReference type="AlphaFoldDB" id="A0A9X5C7L7"/>
<evidence type="ECO:0000313" key="3">
    <source>
        <dbReference type="Proteomes" id="UP000474104"/>
    </source>
</evidence>
<keyword evidence="1" id="KW-0732">Signal</keyword>
<evidence type="ECO:0000256" key="1">
    <source>
        <dbReference type="SAM" id="SignalP"/>
    </source>
</evidence>
<reference evidence="2 3" key="1">
    <citation type="submission" date="2019-07" db="EMBL/GenBank/DDBJ databases">
        <title>Draft genome sequences of 15 bacterial species constituting the stable defined intestinal microbiota of the GM15 gnotobiotic mouse model.</title>
        <authorList>
            <person name="Elie C."/>
            <person name="Mathieu A."/>
            <person name="Saliou A."/>
            <person name="Darnaud M."/>
            <person name="Leulier F."/>
            <person name="Tamellini A."/>
        </authorList>
    </citation>
    <scope>NUCLEOTIDE SEQUENCE [LARGE SCALE GENOMIC DNA]</scope>
    <source>
        <strain evidence="3">ASF 502</strain>
    </source>
</reference>
<accession>A0A9X5C7L7</accession>
<proteinExistence type="predicted"/>
<feature type="signal peptide" evidence="1">
    <location>
        <begin position="1"/>
        <end position="22"/>
    </location>
</feature>
<sequence>MKTAKIVTMFTAGILLLSGCQATPDQSSVASKADGLDQEAVAEPMKDGGTIRVSIPDHWKESEKRNKDRVILSVDLPLDEITVGNLPVIEMKNRALTDDELERMVRYFAGEEMLYQPHIDTKQGYQEVMKRIREKAGAFAEPNLVSYYQSQLKNLENAAALAPEENAHIPLEKAVFQKETEDPAKYASAGVEEPERNQYEIYFHAEVGEDRGTRIDARNYSFEAGTTSIFSWTDGDLCLNESELESLAERKYERQWMDIFRAYQEAARRTDFEEERGQEQAEKVLKDLEIGGLELSSVEKALWFPKDTFYPQGVADVFLDDQIWQADPKQAEPGYRYVFTRGQGGLFTDQMKGSTIADEVGGSYAPPFPVEKVSVVATASGVKAFEWDGICEEVGTAAENTRLLPFEEIQKNIFDYMYYLYLELGQPENSKSVFEYTVSDIRLGYTYVPAYGNPEHAWLVPAWFIRAEVHADMTEDLGKAYDWEHRELMVNALDGGLIAWQM</sequence>
<feature type="chain" id="PRO_5040966201" evidence="1">
    <location>
        <begin position="23"/>
        <end position="502"/>
    </location>
</feature>
<comment type="caution">
    <text evidence="2">The sequence shown here is derived from an EMBL/GenBank/DDBJ whole genome shotgun (WGS) entry which is preliminary data.</text>
</comment>
<dbReference type="Proteomes" id="UP000474104">
    <property type="component" value="Unassembled WGS sequence"/>
</dbReference>
<protein>
    <submittedName>
        <fullName evidence="2">Uncharacterized protein</fullName>
    </submittedName>
</protein>
<dbReference type="OrthoDB" id="2050552at2"/>
<organism evidence="2 3">
    <name type="scientific">Schaedlerella arabinosiphila</name>
    <dbReference type="NCBI Taxonomy" id="2044587"/>
    <lineage>
        <taxon>Bacteria</taxon>
        <taxon>Bacillati</taxon>
        <taxon>Bacillota</taxon>
        <taxon>Clostridia</taxon>
        <taxon>Lachnospirales</taxon>
        <taxon>Lachnospiraceae</taxon>
        <taxon>Schaedlerella</taxon>
    </lineage>
</organism>
<dbReference type="RefSeq" id="WP_004075358.1">
    <property type="nucleotide sequence ID" value="NZ_VIRB01000034.1"/>
</dbReference>